<keyword evidence="2 6" id="KW-0812">Transmembrane</keyword>
<evidence type="ECO:0000256" key="4">
    <source>
        <dbReference type="ARBA" id="ARBA00023136"/>
    </source>
</evidence>
<evidence type="ECO:0000256" key="1">
    <source>
        <dbReference type="ARBA" id="ARBA00004141"/>
    </source>
</evidence>
<dbReference type="STRING" id="336963.C4JN65"/>
<dbReference type="InParanoid" id="C4JN65"/>
<feature type="transmembrane region" description="Helical" evidence="6">
    <location>
        <begin position="231"/>
        <end position="253"/>
    </location>
</feature>
<evidence type="ECO:0000256" key="5">
    <source>
        <dbReference type="SAM" id="MobiDB-lite"/>
    </source>
</evidence>
<feature type="transmembrane region" description="Helical" evidence="6">
    <location>
        <begin position="273"/>
        <end position="291"/>
    </location>
</feature>
<accession>C4JN65</accession>
<evidence type="ECO:0008006" key="9">
    <source>
        <dbReference type="Google" id="ProtNLM"/>
    </source>
</evidence>
<dbReference type="RefSeq" id="XP_002544756.1">
    <property type="nucleotide sequence ID" value="XM_002544710.1"/>
</dbReference>
<organism evidence="7 8">
    <name type="scientific">Uncinocarpus reesii (strain UAMH 1704)</name>
    <dbReference type="NCBI Taxonomy" id="336963"/>
    <lineage>
        <taxon>Eukaryota</taxon>
        <taxon>Fungi</taxon>
        <taxon>Dikarya</taxon>
        <taxon>Ascomycota</taxon>
        <taxon>Pezizomycotina</taxon>
        <taxon>Eurotiomycetes</taxon>
        <taxon>Eurotiomycetidae</taxon>
        <taxon>Onygenales</taxon>
        <taxon>Onygenaceae</taxon>
        <taxon>Uncinocarpus</taxon>
    </lineage>
</organism>
<keyword evidence="3 6" id="KW-1133">Transmembrane helix</keyword>
<feature type="region of interest" description="Disordered" evidence="5">
    <location>
        <begin position="308"/>
        <end position="339"/>
    </location>
</feature>
<feature type="transmembrane region" description="Helical" evidence="6">
    <location>
        <begin position="39"/>
        <end position="58"/>
    </location>
</feature>
<feature type="transmembrane region" description="Helical" evidence="6">
    <location>
        <begin position="148"/>
        <end position="170"/>
    </location>
</feature>
<dbReference type="OMA" id="RIPALWY"/>
<reference evidence="8" key="1">
    <citation type="journal article" date="2009" name="Genome Res.">
        <title>Comparative genomic analyses of the human fungal pathogens Coccidioides and their relatives.</title>
        <authorList>
            <person name="Sharpton T.J."/>
            <person name="Stajich J.E."/>
            <person name="Rounsley S.D."/>
            <person name="Gardner M.J."/>
            <person name="Wortman J.R."/>
            <person name="Jordar V.S."/>
            <person name="Maiti R."/>
            <person name="Kodira C.D."/>
            <person name="Neafsey D.E."/>
            <person name="Zeng Q."/>
            <person name="Hung C.-Y."/>
            <person name="McMahan C."/>
            <person name="Muszewska A."/>
            <person name="Grynberg M."/>
            <person name="Mandel M.A."/>
            <person name="Kellner E.M."/>
            <person name="Barker B.M."/>
            <person name="Galgiani J.N."/>
            <person name="Orbach M.J."/>
            <person name="Kirkland T.N."/>
            <person name="Cole G.T."/>
            <person name="Henn M.R."/>
            <person name="Birren B.W."/>
            <person name="Taylor J.W."/>
        </authorList>
    </citation>
    <scope>NUCLEOTIDE SEQUENCE [LARGE SCALE GENOMIC DNA]</scope>
    <source>
        <strain evidence="8">UAMH 1704</strain>
    </source>
</reference>
<name>C4JN65_UNCRE</name>
<proteinExistence type="predicted"/>
<protein>
    <recommendedName>
        <fullName evidence="9">Parasitic phase-specific protein PSP-1</fullName>
    </recommendedName>
</protein>
<dbReference type="PANTHER" id="PTHR31465:SF7">
    <property type="entry name" value="SPHINGOID LONG-CHAIN BASE TRANSPORTER RSB1"/>
    <property type="match status" value="1"/>
</dbReference>
<evidence type="ECO:0000256" key="6">
    <source>
        <dbReference type="SAM" id="Phobius"/>
    </source>
</evidence>
<dbReference type="GO" id="GO:0005886">
    <property type="term" value="C:plasma membrane"/>
    <property type="evidence" value="ECO:0007669"/>
    <property type="project" value="TreeGrafter"/>
</dbReference>
<evidence type="ECO:0000256" key="2">
    <source>
        <dbReference type="ARBA" id="ARBA00022692"/>
    </source>
</evidence>
<dbReference type="GeneID" id="8437122"/>
<evidence type="ECO:0000256" key="3">
    <source>
        <dbReference type="ARBA" id="ARBA00022989"/>
    </source>
</evidence>
<dbReference type="GO" id="GO:0000324">
    <property type="term" value="C:fungal-type vacuole"/>
    <property type="evidence" value="ECO:0007669"/>
    <property type="project" value="TreeGrafter"/>
</dbReference>
<evidence type="ECO:0000313" key="7">
    <source>
        <dbReference type="EMBL" id="EEP79427.1"/>
    </source>
</evidence>
<dbReference type="OrthoDB" id="1844152at2759"/>
<dbReference type="Proteomes" id="UP000002058">
    <property type="component" value="Unassembled WGS sequence"/>
</dbReference>
<dbReference type="HOGENOM" id="CLU_033465_6_1_1"/>
<feature type="transmembrane region" description="Helical" evidence="6">
    <location>
        <begin position="182"/>
        <end position="210"/>
    </location>
</feature>
<gene>
    <name evidence="7" type="ORF">UREG_04273</name>
</gene>
<keyword evidence="4 6" id="KW-0472">Membrane</keyword>
<dbReference type="EMBL" id="CH476616">
    <property type="protein sequence ID" value="EEP79427.1"/>
    <property type="molecule type" value="Genomic_DNA"/>
</dbReference>
<dbReference type="InterPro" id="IPR007568">
    <property type="entry name" value="RTA1"/>
</dbReference>
<evidence type="ECO:0000313" key="8">
    <source>
        <dbReference type="Proteomes" id="UP000002058"/>
    </source>
</evidence>
<dbReference type="PANTHER" id="PTHR31465">
    <property type="entry name" value="PROTEIN RTA1-RELATED"/>
    <property type="match status" value="1"/>
</dbReference>
<sequence length="339" mass="37420">MSDTAALLATLLRREIDPEQCTFDICSIEDSWYKYRPSLAANATLTAIFALSAIAFLVQGIVTRRFVGFTIAMGPGDHRGSCGLHWSNPHVGQSWKETSLGSIHDPNLLPHIRTRLPRCRHLLHPYPRIVTIFGVQNSRIPALWYPRIFIPCDIIALILQGAGGGIASASEDSETSDLGKDIMIAGLVAQVVTLTAFIILAIDFSVRAWLRMRTLGDAALDPRHAQLRGSFMFRAFLAALGVATLTIFVRCAYRVAELSEGWDGPLMREETLFIVLEGVMIVIAVVALNVFNPVICFKSGYDKDISQEMKGRKSESESESEGNVAADEGPMEEVRWDRV</sequence>
<dbReference type="Pfam" id="PF04479">
    <property type="entry name" value="RTA1"/>
    <property type="match status" value="1"/>
</dbReference>
<dbReference type="AlphaFoldDB" id="C4JN65"/>
<dbReference type="eggNOG" id="ENOG502QU4U">
    <property type="taxonomic scope" value="Eukaryota"/>
</dbReference>
<dbReference type="VEuPathDB" id="FungiDB:UREG_04273"/>
<comment type="subcellular location">
    <subcellularLocation>
        <location evidence="1">Membrane</location>
        <topology evidence="1">Multi-pass membrane protein</topology>
    </subcellularLocation>
</comment>
<dbReference type="KEGG" id="ure:UREG_04273"/>
<keyword evidence="8" id="KW-1185">Reference proteome</keyword>